<dbReference type="InterPro" id="IPR001387">
    <property type="entry name" value="Cro/C1-type_HTH"/>
</dbReference>
<protein>
    <submittedName>
        <fullName evidence="1">Helix-turn-helix transcriptional regulator</fullName>
    </submittedName>
</protein>
<dbReference type="AlphaFoldDB" id="A0AA41YTH9"/>
<sequence length="222" mass="23937">MDRHGLKPAELARQTGLSNANTIYNFLNGRSRALSQKTYEKLARVMPGETLDSLTGGAGPSGARGIPVRAEACAGRLNPSFDLPLDHQSEAAMPVDAGMLAAGVFGVAVGRPGAELLYPEGTVLACLPFLHCDEPPATGRRLIVQRIRDGHVEVMVRELEVAGGKAWLWPRSTHPDHQQPIACPWPNDGRMWKVGEDRFSIPAVVVGSYQPEGRSSAPWTRG</sequence>
<dbReference type="RefSeq" id="WP_264715040.1">
    <property type="nucleotide sequence ID" value="NZ_JAPDNT010000017.1"/>
</dbReference>
<reference evidence="1" key="1">
    <citation type="submission" date="2022-09" db="EMBL/GenBank/DDBJ databases">
        <title>Rhodovastum sp. nov. RN2-1 isolated from soil in Seongnam, South Korea.</title>
        <authorList>
            <person name="Le N.T."/>
        </authorList>
    </citation>
    <scope>NUCLEOTIDE SEQUENCE</scope>
    <source>
        <strain evidence="1">RN2-1</strain>
    </source>
</reference>
<keyword evidence="2" id="KW-1185">Reference proteome</keyword>
<proteinExistence type="predicted"/>
<dbReference type="CDD" id="cd00093">
    <property type="entry name" value="HTH_XRE"/>
    <property type="match status" value="1"/>
</dbReference>
<evidence type="ECO:0000313" key="1">
    <source>
        <dbReference type="EMBL" id="MCW3476273.1"/>
    </source>
</evidence>
<evidence type="ECO:0000313" key="2">
    <source>
        <dbReference type="Proteomes" id="UP001165679"/>
    </source>
</evidence>
<reference evidence="1" key="2">
    <citation type="submission" date="2022-10" db="EMBL/GenBank/DDBJ databases">
        <authorList>
            <person name="Trinh H.N."/>
        </authorList>
    </citation>
    <scope>NUCLEOTIDE SEQUENCE</scope>
    <source>
        <strain evidence="1">RN2-1</strain>
    </source>
</reference>
<gene>
    <name evidence="1" type="ORF">OL599_16995</name>
</gene>
<dbReference type="Proteomes" id="UP001165679">
    <property type="component" value="Unassembled WGS sequence"/>
</dbReference>
<comment type="caution">
    <text evidence="1">The sequence shown here is derived from an EMBL/GenBank/DDBJ whole genome shotgun (WGS) entry which is preliminary data.</text>
</comment>
<dbReference type="EMBL" id="JAPDNT010000017">
    <property type="protein sequence ID" value="MCW3476273.1"/>
    <property type="molecule type" value="Genomic_DNA"/>
</dbReference>
<organism evidence="1 2">
    <name type="scientific">Limobrevibacterium gyesilva</name>
    <dbReference type="NCBI Taxonomy" id="2991712"/>
    <lineage>
        <taxon>Bacteria</taxon>
        <taxon>Pseudomonadati</taxon>
        <taxon>Pseudomonadota</taxon>
        <taxon>Alphaproteobacteria</taxon>
        <taxon>Acetobacterales</taxon>
        <taxon>Acetobacteraceae</taxon>
        <taxon>Limobrevibacterium</taxon>
    </lineage>
</organism>
<accession>A0AA41YTH9</accession>
<name>A0AA41YTH9_9PROT</name>